<gene>
    <name evidence="2" type="ORF">H1B31_02375</name>
</gene>
<protein>
    <submittedName>
        <fullName evidence="2">DUF1653 domain-containing protein</fullName>
    </submittedName>
</protein>
<dbReference type="InterPro" id="IPR037135">
    <property type="entry name" value="DUF1653-like_dom_sf"/>
</dbReference>
<dbReference type="AlphaFoldDB" id="A0A7G7VL31"/>
<evidence type="ECO:0000313" key="3">
    <source>
        <dbReference type="Proteomes" id="UP000515480"/>
    </source>
</evidence>
<dbReference type="Gene3D" id="2.30.30.320">
    <property type="entry name" value="DUF1653-like domain"/>
    <property type="match status" value="1"/>
</dbReference>
<evidence type="ECO:0000313" key="2">
    <source>
        <dbReference type="EMBL" id="QNH54824.1"/>
    </source>
</evidence>
<name>A0A7G7VL31_9FIRM</name>
<reference evidence="2 3" key="1">
    <citation type="submission" date="2020-07" db="EMBL/GenBank/DDBJ databases">
        <title>Complete genome and description of Selenomonas timonensis sp. nov., a new bacterium isolated from a gingivitis subject.</title>
        <authorList>
            <person name="Antezack A."/>
        </authorList>
    </citation>
    <scope>NUCLEOTIDE SEQUENCE [LARGE SCALE GENOMIC DNA]</scope>
    <source>
        <strain evidence="2 3">Marseille-Q3039</strain>
    </source>
</reference>
<organism evidence="2 3">
    <name type="scientific">Selenomonas timonae</name>
    <dbReference type="NCBI Taxonomy" id="2754044"/>
    <lineage>
        <taxon>Bacteria</taxon>
        <taxon>Bacillati</taxon>
        <taxon>Bacillota</taxon>
        <taxon>Negativicutes</taxon>
        <taxon>Selenomonadales</taxon>
        <taxon>Selenomonadaceae</taxon>
        <taxon>Selenomonas</taxon>
    </lineage>
</organism>
<evidence type="ECO:0000259" key="1">
    <source>
        <dbReference type="Pfam" id="PF07866"/>
    </source>
</evidence>
<dbReference type="RefSeq" id="WP_185980756.1">
    <property type="nucleotide sequence ID" value="NZ_CP060204.1"/>
</dbReference>
<dbReference type="EMBL" id="CP060204">
    <property type="protein sequence ID" value="QNH54824.1"/>
    <property type="molecule type" value="Genomic_DNA"/>
</dbReference>
<dbReference type="InterPro" id="IPR023387">
    <property type="entry name" value="DUF1653-like_dom"/>
</dbReference>
<proteinExistence type="predicted"/>
<keyword evidence="3" id="KW-1185">Reference proteome</keyword>
<feature type="domain" description="DUF1653" evidence="1">
    <location>
        <begin position="11"/>
        <end position="74"/>
    </location>
</feature>
<sequence>MTRKQPKHGEIWRHFKGNLYRIETVAEHTETGELLAVYQALYGTYGIYARPLAMFLSEVDRAKYPDATQKYRFERVQPKDAFLL</sequence>
<dbReference type="KEGG" id="stim:H1B31_02375"/>
<accession>A0A7G7VL31</accession>
<dbReference type="Proteomes" id="UP000515480">
    <property type="component" value="Chromosome"/>
</dbReference>
<dbReference type="Pfam" id="PF07866">
    <property type="entry name" value="DUF1653"/>
    <property type="match status" value="1"/>
</dbReference>